<dbReference type="EMBL" id="MHLO01000005">
    <property type="protein sequence ID" value="OGZ13303.1"/>
    <property type="molecule type" value="Genomic_DNA"/>
</dbReference>
<comment type="cofactor">
    <cofactor evidence="1 6">
        <name>FAD</name>
        <dbReference type="ChEBI" id="CHEBI:57692"/>
    </cofactor>
</comment>
<dbReference type="SUPFAM" id="SSF56645">
    <property type="entry name" value="Acyl-CoA dehydrogenase NM domain-like"/>
    <property type="match status" value="1"/>
</dbReference>
<dbReference type="InterPro" id="IPR037069">
    <property type="entry name" value="AcylCoA_DH/ox_N_sf"/>
</dbReference>
<feature type="domain" description="Acyl-CoA dehydrogenase/oxidase N-terminal" evidence="9">
    <location>
        <begin position="11"/>
        <end position="120"/>
    </location>
</feature>
<name>A0A1G2DIH3_9BACT</name>
<dbReference type="InterPro" id="IPR006091">
    <property type="entry name" value="Acyl-CoA_Oxase/DH_mid-dom"/>
</dbReference>
<dbReference type="Pfam" id="PF00441">
    <property type="entry name" value="Acyl-CoA_dh_1"/>
    <property type="match status" value="1"/>
</dbReference>
<protein>
    <recommendedName>
        <fullName evidence="12">Acyl-CoA dehydrogenase</fullName>
    </recommendedName>
</protein>
<dbReference type="GO" id="GO:0050660">
    <property type="term" value="F:flavin adenine dinucleotide binding"/>
    <property type="evidence" value="ECO:0007669"/>
    <property type="project" value="InterPro"/>
</dbReference>
<evidence type="ECO:0000256" key="4">
    <source>
        <dbReference type="ARBA" id="ARBA00022827"/>
    </source>
</evidence>
<dbReference type="Gene3D" id="2.40.110.10">
    <property type="entry name" value="Butyryl-CoA Dehydrogenase, subunit A, domain 2"/>
    <property type="match status" value="1"/>
</dbReference>
<dbReference type="AlphaFoldDB" id="A0A1G2DIH3"/>
<dbReference type="Pfam" id="PF02771">
    <property type="entry name" value="Acyl-CoA_dh_N"/>
    <property type="match status" value="1"/>
</dbReference>
<dbReference type="FunFam" id="1.10.540.10:FF:000002">
    <property type="entry name" value="Acyl-CoA dehydrogenase FadE19"/>
    <property type="match status" value="1"/>
</dbReference>
<accession>A0A1G2DIH3</accession>
<dbReference type="STRING" id="1798664.A3C93_00090"/>
<evidence type="ECO:0000256" key="6">
    <source>
        <dbReference type="RuleBase" id="RU362125"/>
    </source>
</evidence>
<organism evidence="10 11">
    <name type="scientific">Candidatus Lloydbacteria bacterium RIFCSPHIGHO2_02_FULL_54_17</name>
    <dbReference type="NCBI Taxonomy" id="1798664"/>
    <lineage>
        <taxon>Bacteria</taxon>
        <taxon>Candidatus Lloydiibacteriota</taxon>
    </lineage>
</organism>
<dbReference type="Pfam" id="PF02770">
    <property type="entry name" value="Acyl-CoA_dh_M"/>
    <property type="match status" value="1"/>
</dbReference>
<keyword evidence="5 6" id="KW-0560">Oxidoreductase</keyword>
<dbReference type="InterPro" id="IPR036250">
    <property type="entry name" value="AcylCo_DH-like_C"/>
</dbReference>
<dbReference type="Gene3D" id="1.20.140.10">
    <property type="entry name" value="Butyryl-CoA Dehydrogenase, subunit A, domain 3"/>
    <property type="match status" value="1"/>
</dbReference>
<reference evidence="10 11" key="1">
    <citation type="journal article" date="2016" name="Nat. Commun.">
        <title>Thousands of microbial genomes shed light on interconnected biogeochemical processes in an aquifer system.</title>
        <authorList>
            <person name="Anantharaman K."/>
            <person name="Brown C.T."/>
            <person name="Hug L.A."/>
            <person name="Sharon I."/>
            <person name="Castelle C.J."/>
            <person name="Probst A.J."/>
            <person name="Thomas B.C."/>
            <person name="Singh A."/>
            <person name="Wilkins M.J."/>
            <person name="Karaoz U."/>
            <person name="Brodie E.L."/>
            <person name="Williams K.H."/>
            <person name="Hubbard S.S."/>
            <person name="Banfield J.F."/>
        </authorList>
    </citation>
    <scope>NUCLEOTIDE SEQUENCE [LARGE SCALE GENOMIC DNA]</scope>
</reference>
<keyword evidence="4 6" id="KW-0274">FAD</keyword>
<dbReference type="Proteomes" id="UP000178636">
    <property type="component" value="Unassembled WGS sequence"/>
</dbReference>
<keyword evidence="3 6" id="KW-0285">Flavoprotein</keyword>
<evidence type="ECO:0000313" key="10">
    <source>
        <dbReference type="EMBL" id="OGZ13303.1"/>
    </source>
</evidence>
<dbReference type="Gene3D" id="1.10.540.10">
    <property type="entry name" value="Acyl-CoA dehydrogenase/oxidase, N-terminal domain"/>
    <property type="match status" value="1"/>
</dbReference>
<dbReference type="InterPro" id="IPR046373">
    <property type="entry name" value="Acyl-CoA_Oxase/DH_mid-dom_sf"/>
</dbReference>
<evidence type="ECO:0000259" key="7">
    <source>
        <dbReference type="Pfam" id="PF00441"/>
    </source>
</evidence>
<evidence type="ECO:0000259" key="9">
    <source>
        <dbReference type="Pfam" id="PF02771"/>
    </source>
</evidence>
<feature type="domain" description="Acyl-CoA dehydrogenase/oxidase C-terminal" evidence="7">
    <location>
        <begin position="233"/>
        <end position="381"/>
    </location>
</feature>
<evidence type="ECO:0000256" key="5">
    <source>
        <dbReference type="ARBA" id="ARBA00023002"/>
    </source>
</evidence>
<dbReference type="InterPro" id="IPR006089">
    <property type="entry name" value="Acyl-CoA_DH_CS"/>
</dbReference>
<dbReference type="PANTHER" id="PTHR43884:SF12">
    <property type="entry name" value="ISOVALERYL-COA DEHYDROGENASE, MITOCHONDRIAL-RELATED"/>
    <property type="match status" value="1"/>
</dbReference>
<evidence type="ECO:0000313" key="11">
    <source>
        <dbReference type="Proteomes" id="UP000178636"/>
    </source>
</evidence>
<dbReference type="InterPro" id="IPR013786">
    <property type="entry name" value="AcylCoA_DH/ox_N"/>
</dbReference>
<proteinExistence type="inferred from homology"/>
<feature type="domain" description="Acyl-CoA oxidase/dehydrogenase middle" evidence="8">
    <location>
        <begin position="124"/>
        <end position="221"/>
    </location>
</feature>
<evidence type="ECO:0000256" key="1">
    <source>
        <dbReference type="ARBA" id="ARBA00001974"/>
    </source>
</evidence>
<dbReference type="InterPro" id="IPR009075">
    <property type="entry name" value="AcylCo_DH/oxidase_C"/>
</dbReference>
<comment type="caution">
    <text evidence="10">The sequence shown here is derived from an EMBL/GenBank/DDBJ whole genome shotgun (WGS) entry which is preliminary data.</text>
</comment>
<evidence type="ECO:0008006" key="12">
    <source>
        <dbReference type="Google" id="ProtNLM"/>
    </source>
</evidence>
<dbReference type="PROSITE" id="PS00072">
    <property type="entry name" value="ACYL_COA_DH_1"/>
    <property type="match status" value="1"/>
</dbReference>
<evidence type="ECO:0000256" key="3">
    <source>
        <dbReference type="ARBA" id="ARBA00022630"/>
    </source>
</evidence>
<dbReference type="PANTHER" id="PTHR43884">
    <property type="entry name" value="ACYL-COA DEHYDROGENASE"/>
    <property type="match status" value="1"/>
</dbReference>
<dbReference type="GO" id="GO:0003995">
    <property type="term" value="F:acyl-CoA dehydrogenase activity"/>
    <property type="evidence" value="ECO:0007669"/>
    <property type="project" value="InterPro"/>
</dbReference>
<dbReference type="SUPFAM" id="SSF47203">
    <property type="entry name" value="Acyl-CoA dehydrogenase C-terminal domain-like"/>
    <property type="match status" value="1"/>
</dbReference>
<evidence type="ECO:0000259" key="8">
    <source>
        <dbReference type="Pfam" id="PF02770"/>
    </source>
</evidence>
<sequence>MRWQEPKDETLSILLESVRRFGKEEIEPAYGKYEEQGFFPAELVKKMGAMGLFGLMIPEEYGGSGMGTVAASFVARELAYRWPALHLIWTANSSLAAFPIAYAGTKEQKARILPQLASGEILGCYALTEPNSGSDAGSMTMKAEWRPDSLTWSLNGSKIFITNAFHASVAVVFARTSKKSISAFLVESSEPGLRHPGVTVRYIPKRVQKSSDFCEIHCNDVFLPVSALLGKEGKGFAIAMQTLDGGRINIAAQAIGMAMRVFDDAYAYVHVRKQFGRLVWENQKVQFDFAEAYARLIAAWALVIEASERRDAGENITRIASSAKLVATETAWKVASDLETYFGGMAFTQESAWLPRLLDIAPTRVYEGANNIQHMVIAKHLDD</sequence>
<dbReference type="InterPro" id="IPR009100">
    <property type="entry name" value="AcylCoA_DH/oxidase_NM_dom_sf"/>
</dbReference>
<comment type="similarity">
    <text evidence="2 6">Belongs to the acyl-CoA dehydrogenase family.</text>
</comment>
<evidence type="ECO:0000256" key="2">
    <source>
        <dbReference type="ARBA" id="ARBA00009347"/>
    </source>
</evidence>
<gene>
    <name evidence="10" type="ORF">A3C93_00090</name>
</gene>